<dbReference type="RefSeq" id="WP_137260732.1">
    <property type="nucleotide sequence ID" value="NZ_SZQL01000003.1"/>
</dbReference>
<reference evidence="1 2" key="1">
    <citation type="submission" date="2019-05" db="EMBL/GenBank/DDBJ databases">
        <title>Panacibacter sp. strain 17mud1-8 Genome sequencing and assembly.</title>
        <authorList>
            <person name="Chhetri G."/>
        </authorList>
    </citation>
    <scope>NUCLEOTIDE SEQUENCE [LARGE SCALE GENOMIC DNA]</scope>
    <source>
        <strain evidence="1 2">17mud1-8</strain>
    </source>
</reference>
<evidence type="ECO:0000313" key="2">
    <source>
        <dbReference type="Proteomes" id="UP000305848"/>
    </source>
</evidence>
<gene>
    <name evidence="1" type="ORF">FC093_05405</name>
</gene>
<comment type="caution">
    <text evidence="1">The sequence shown here is derived from an EMBL/GenBank/DDBJ whole genome shotgun (WGS) entry which is preliminary data.</text>
</comment>
<dbReference type="Proteomes" id="UP000305848">
    <property type="component" value="Unassembled WGS sequence"/>
</dbReference>
<keyword evidence="2" id="KW-1185">Reference proteome</keyword>
<organism evidence="1 2">
    <name type="scientific">Ilyomonas limi</name>
    <dbReference type="NCBI Taxonomy" id="2575867"/>
    <lineage>
        <taxon>Bacteria</taxon>
        <taxon>Pseudomonadati</taxon>
        <taxon>Bacteroidota</taxon>
        <taxon>Chitinophagia</taxon>
        <taxon>Chitinophagales</taxon>
        <taxon>Chitinophagaceae</taxon>
        <taxon>Ilyomonas</taxon>
    </lineage>
</organism>
<accession>A0A4U3L908</accession>
<name>A0A4U3L908_9BACT</name>
<dbReference type="EMBL" id="SZQL01000003">
    <property type="protein sequence ID" value="TKK70187.1"/>
    <property type="molecule type" value="Genomic_DNA"/>
</dbReference>
<evidence type="ECO:0000313" key="1">
    <source>
        <dbReference type="EMBL" id="TKK70187.1"/>
    </source>
</evidence>
<protein>
    <submittedName>
        <fullName evidence="1">Uncharacterized protein</fullName>
    </submittedName>
</protein>
<dbReference type="AlphaFoldDB" id="A0A4U3L908"/>
<sequence length="155" mass="17061">MLTTNAIVPEEINAPTAETSFAATAKSQFIAFFQSKGFACATDALQQLKATYNKMTVRFSISDAKIASDQGYAICYVSFSPLNRRYKIAIGNIQQAQAGNEYAYTLLEDTFARAGSSRQKNSTFYSLEQLLDAVFPKATSFTGAITLQSFFSFLF</sequence>
<proteinExistence type="predicted"/>